<feature type="domain" description="ABC transmembrane type-1" evidence="8">
    <location>
        <begin position="89"/>
        <end position="292"/>
    </location>
</feature>
<name>A0A7X2L245_9BACL</name>
<protein>
    <submittedName>
        <fullName evidence="9">ABC transporter permease subunit</fullName>
    </submittedName>
</protein>
<feature type="transmembrane region" description="Helical" evidence="7">
    <location>
        <begin position="198"/>
        <end position="223"/>
    </location>
</feature>
<gene>
    <name evidence="9" type="ORF">GJB61_12525</name>
</gene>
<feature type="transmembrane region" description="Helical" evidence="7">
    <location>
        <begin position="88"/>
        <end position="115"/>
    </location>
</feature>
<dbReference type="InterPro" id="IPR000515">
    <property type="entry name" value="MetI-like"/>
</dbReference>
<evidence type="ECO:0000313" key="10">
    <source>
        <dbReference type="Proteomes" id="UP000463051"/>
    </source>
</evidence>
<comment type="subcellular location">
    <subcellularLocation>
        <location evidence="1 7">Cell membrane</location>
        <topology evidence="1 7">Multi-pass membrane protein</topology>
    </subcellularLocation>
</comment>
<keyword evidence="4 7" id="KW-0812">Transmembrane</keyword>
<dbReference type="PANTHER" id="PTHR43744">
    <property type="entry name" value="ABC TRANSPORTER PERMEASE PROTEIN MG189-RELATED-RELATED"/>
    <property type="match status" value="1"/>
</dbReference>
<keyword evidence="3" id="KW-1003">Cell membrane</keyword>
<feature type="transmembrane region" description="Helical" evidence="7">
    <location>
        <begin position="275"/>
        <end position="292"/>
    </location>
</feature>
<keyword evidence="6 7" id="KW-0472">Membrane</keyword>
<feature type="transmembrane region" description="Helical" evidence="7">
    <location>
        <begin position="156"/>
        <end position="177"/>
    </location>
</feature>
<dbReference type="Gene3D" id="1.10.3720.10">
    <property type="entry name" value="MetI-like"/>
    <property type="match status" value="1"/>
</dbReference>
<dbReference type="PANTHER" id="PTHR43744:SF9">
    <property type="entry name" value="POLYGALACTURONAN_RHAMNOGALACTURONAN TRANSPORT SYSTEM PERMEASE PROTEIN YTCP"/>
    <property type="match status" value="1"/>
</dbReference>
<comment type="similarity">
    <text evidence="7">Belongs to the binding-protein-dependent transport system permease family.</text>
</comment>
<reference evidence="9 10" key="1">
    <citation type="submission" date="2019-11" db="EMBL/GenBank/DDBJ databases">
        <title>Paenibacillus monticola sp. nov., a novel PGPR strain isolated from mountain sample in China.</title>
        <authorList>
            <person name="Zhao Q."/>
            <person name="Li H.-P."/>
            <person name="Zhang J.-L."/>
        </authorList>
    </citation>
    <scope>NUCLEOTIDE SEQUENCE [LARGE SCALE GENOMIC DNA]</scope>
    <source>
        <strain evidence="9 10">LC-T2</strain>
    </source>
</reference>
<evidence type="ECO:0000256" key="4">
    <source>
        <dbReference type="ARBA" id="ARBA00022692"/>
    </source>
</evidence>
<accession>A0A7X2L245</accession>
<dbReference type="Proteomes" id="UP000463051">
    <property type="component" value="Unassembled WGS sequence"/>
</dbReference>
<keyword evidence="5 7" id="KW-1133">Transmembrane helix</keyword>
<dbReference type="PROSITE" id="PS50928">
    <property type="entry name" value="ABC_TM1"/>
    <property type="match status" value="1"/>
</dbReference>
<evidence type="ECO:0000256" key="3">
    <source>
        <dbReference type="ARBA" id="ARBA00022475"/>
    </source>
</evidence>
<dbReference type="EMBL" id="WJXB01000003">
    <property type="protein sequence ID" value="MRN53815.1"/>
    <property type="molecule type" value="Genomic_DNA"/>
</dbReference>
<proteinExistence type="inferred from homology"/>
<dbReference type="GO" id="GO:0005886">
    <property type="term" value="C:plasma membrane"/>
    <property type="evidence" value="ECO:0007669"/>
    <property type="project" value="UniProtKB-SubCell"/>
</dbReference>
<comment type="caution">
    <text evidence="9">The sequence shown here is derived from an EMBL/GenBank/DDBJ whole genome shotgun (WGS) entry which is preliminary data.</text>
</comment>
<feature type="transmembrane region" description="Helical" evidence="7">
    <location>
        <begin position="23"/>
        <end position="45"/>
    </location>
</feature>
<dbReference type="SUPFAM" id="SSF161098">
    <property type="entry name" value="MetI-like"/>
    <property type="match status" value="1"/>
</dbReference>
<keyword evidence="10" id="KW-1185">Reference proteome</keyword>
<dbReference type="Pfam" id="PF00528">
    <property type="entry name" value="BPD_transp_1"/>
    <property type="match status" value="1"/>
</dbReference>
<feature type="transmembrane region" description="Helical" evidence="7">
    <location>
        <begin position="127"/>
        <end position="150"/>
    </location>
</feature>
<dbReference type="AlphaFoldDB" id="A0A7X2L245"/>
<evidence type="ECO:0000256" key="2">
    <source>
        <dbReference type="ARBA" id="ARBA00022448"/>
    </source>
</evidence>
<evidence type="ECO:0000256" key="1">
    <source>
        <dbReference type="ARBA" id="ARBA00004651"/>
    </source>
</evidence>
<evidence type="ECO:0000256" key="6">
    <source>
        <dbReference type="ARBA" id="ARBA00023136"/>
    </source>
</evidence>
<evidence type="ECO:0000256" key="7">
    <source>
        <dbReference type="RuleBase" id="RU363032"/>
    </source>
</evidence>
<evidence type="ECO:0000259" key="8">
    <source>
        <dbReference type="PROSITE" id="PS50928"/>
    </source>
</evidence>
<sequence length="307" mass="33915">MNVSSVIVDKHGSKIRKDAGTKIFDIIAIIAVSIGALVCVIPFIIMLSGSFSTESEVVRSGYSIIPKGLTLEAYRVVLTSLGNTIGRAYMVTIYVTAVGTFLGLLCSSMGGYVLSRPDFKHRDKVSFFVYFTTLFSGGLIPTYLIVANVLHLNHSLWSVILGGLMSAFNVFLFRNFIKGIPDALMESARIDGAGDFRIYWQIIIPLTKPAMATIGLFTALGYWNNWFTYSLYLITDKDKWGLQYLLYRMLSRVTDAVKGSDVIIIQQLPSETMKLATAMLVTGPVLLFYPFVQRYFVSGLVVGSVKG</sequence>
<dbReference type="GO" id="GO:0055085">
    <property type="term" value="P:transmembrane transport"/>
    <property type="evidence" value="ECO:0007669"/>
    <property type="project" value="InterPro"/>
</dbReference>
<organism evidence="9 10">
    <name type="scientific">Paenibacillus monticola</name>
    <dbReference type="NCBI Taxonomy" id="2666075"/>
    <lineage>
        <taxon>Bacteria</taxon>
        <taxon>Bacillati</taxon>
        <taxon>Bacillota</taxon>
        <taxon>Bacilli</taxon>
        <taxon>Bacillales</taxon>
        <taxon>Paenibacillaceae</taxon>
        <taxon>Paenibacillus</taxon>
    </lineage>
</organism>
<evidence type="ECO:0000313" key="9">
    <source>
        <dbReference type="EMBL" id="MRN53815.1"/>
    </source>
</evidence>
<dbReference type="CDD" id="cd06261">
    <property type="entry name" value="TM_PBP2"/>
    <property type="match status" value="1"/>
</dbReference>
<dbReference type="InterPro" id="IPR035906">
    <property type="entry name" value="MetI-like_sf"/>
</dbReference>
<keyword evidence="2 7" id="KW-0813">Transport</keyword>
<evidence type="ECO:0000256" key="5">
    <source>
        <dbReference type="ARBA" id="ARBA00022989"/>
    </source>
</evidence>